<accession>A0A3P3XIY2</accession>
<evidence type="ECO:0000256" key="1">
    <source>
        <dbReference type="SAM" id="MobiDB-lite"/>
    </source>
</evidence>
<dbReference type="EMBL" id="FWDM01000021">
    <property type="protein sequence ID" value="SLM13200.1"/>
    <property type="molecule type" value="Genomic_DNA"/>
</dbReference>
<organism evidence="3">
    <name type="scientific">uncultured spirochete</name>
    <dbReference type="NCBI Taxonomy" id="156406"/>
    <lineage>
        <taxon>Bacteria</taxon>
        <taxon>Pseudomonadati</taxon>
        <taxon>Spirochaetota</taxon>
        <taxon>Spirochaetia</taxon>
        <taxon>Spirochaetales</taxon>
        <taxon>environmental samples</taxon>
    </lineage>
</organism>
<dbReference type="AlphaFoldDB" id="A0A3P3XIY2"/>
<proteinExistence type="predicted"/>
<feature type="compositionally biased region" description="Basic and acidic residues" evidence="1">
    <location>
        <begin position="84"/>
        <end position="103"/>
    </location>
</feature>
<gene>
    <name evidence="3" type="ORF">SPIROBIBN47_280046</name>
</gene>
<dbReference type="CDD" id="cd12252">
    <property type="entry name" value="RRM_DbpA"/>
    <property type="match status" value="1"/>
</dbReference>
<feature type="domain" description="DEAD box helicase DbpA/CsdA RNA-binding" evidence="2">
    <location>
        <begin position="131"/>
        <end position="200"/>
    </location>
</feature>
<name>A0A3P3XIY2_9SPIR</name>
<dbReference type="InterPro" id="IPR005580">
    <property type="entry name" value="DbpA/CsdA_RNA-bd_dom"/>
</dbReference>
<dbReference type="Pfam" id="PF03880">
    <property type="entry name" value="DbpA"/>
    <property type="match status" value="1"/>
</dbReference>
<dbReference type="Gene3D" id="3.30.70.330">
    <property type="match status" value="1"/>
</dbReference>
<evidence type="ECO:0000313" key="3">
    <source>
        <dbReference type="EMBL" id="SLM13200.1"/>
    </source>
</evidence>
<reference evidence="3" key="1">
    <citation type="submission" date="2017-02" db="EMBL/GenBank/DDBJ databases">
        <authorList>
            <person name="Regsiter A."/>
            <person name="William W."/>
        </authorList>
    </citation>
    <scope>NUCLEOTIDE SEQUENCE</scope>
    <source>
        <strain evidence="3">Bib</strain>
    </source>
</reference>
<feature type="region of interest" description="Disordered" evidence="1">
    <location>
        <begin position="70"/>
        <end position="124"/>
    </location>
</feature>
<protein>
    <recommendedName>
        <fullName evidence="2">DEAD box helicase DbpA/CsdA RNA-binding domain-containing protein</fullName>
    </recommendedName>
</protein>
<evidence type="ECO:0000259" key="2">
    <source>
        <dbReference type="Pfam" id="PF03880"/>
    </source>
</evidence>
<sequence>MPNDNAAPKFNEKTLEAFLEGLLDELKHPQDAKLLEEVRRAFRKKVPFHMRSYASALMILRAAGIYRPKATRQAPQEQLQRQPAKREQFKSEQPRSEQLRSESPRNQQAQNEQSRSEPPGAEHTNKEMISLFVSMGKRHHLKPLELKKRIAERAGISPDSLGRVHLLENYSFIEVPASESQRIIAAMAGAELNGRAIEIKPAKKRSESVSEGQ</sequence>
<dbReference type="InterPro" id="IPR012677">
    <property type="entry name" value="Nucleotide-bd_a/b_plait_sf"/>
</dbReference>
<feature type="compositionally biased region" description="Polar residues" evidence="1">
    <location>
        <begin position="104"/>
        <end position="113"/>
    </location>
</feature>